<protein>
    <recommendedName>
        <fullName evidence="3">4Fe4S-binding SPASM domain-containing protein</fullName>
    </recommendedName>
</protein>
<dbReference type="STRING" id="1317122.ATO12_13565"/>
<dbReference type="Proteomes" id="UP000023541">
    <property type="component" value="Unassembled WGS sequence"/>
</dbReference>
<dbReference type="RefSeq" id="WP_034241436.1">
    <property type="nucleotide sequence ID" value="NZ_AQRA01000004.1"/>
</dbReference>
<evidence type="ECO:0000313" key="2">
    <source>
        <dbReference type="Proteomes" id="UP000023541"/>
    </source>
</evidence>
<proteinExistence type="predicted"/>
<comment type="caution">
    <text evidence="1">The sequence shown here is derived from an EMBL/GenBank/DDBJ whole genome shotgun (WGS) entry which is preliminary data.</text>
</comment>
<organism evidence="1 2">
    <name type="scientific">Aquimarina atlantica</name>
    <dbReference type="NCBI Taxonomy" id="1317122"/>
    <lineage>
        <taxon>Bacteria</taxon>
        <taxon>Pseudomonadati</taxon>
        <taxon>Bacteroidota</taxon>
        <taxon>Flavobacteriia</taxon>
        <taxon>Flavobacteriales</taxon>
        <taxon>Flavobacteriaceae</taxon>
        <taxon>Aquimarina</taxon>
    </lineage>
</organism>
<sequence length="293" mass="35463">MYGISSNVAFIKGYKKSFLVNFKNHNIFHIDNPEAEEVSKFIKQRFFKKEEVSSELINFFEEQRMIYKINSKISKQFPLKTLEYNSKHLIEYLVLDYKDDLIVQKVLKICSFFKIPNLIIVTNNHLTKKIDDFLSNNFYPESVTFISDNEKIYNRKNNFRTFYLKRDKRPFVNKDSMDLNYSLFLESQFYHNYFNKKIFIDKKGNIKNTPESEISFGNIYSYNITQVVAKAIFNPNFQKYWKVNKNICNVCKDCEFRYMCVDNRIPYQKNEYEWFHKTECDYNPYTATWKEET</sequence>
<accession>A0A023BV78</accession>
<dbReference type="EMBL" id="AQRA01000004">
    <property type="protein sequence ID" value="EZH73906.1"/>
    <property type="molecule type" value="Genomic_DNA"/>
</dbReference>
<dbReference type="AlphaFoldDB" id="A0A023BV78"/>
<gene>
    <name evidence="1" type="ORF">ATO12_13565</name>
</gene>
<evidence type="ECO:0000313" key="1">
    <source>
        <dbReference type="EMBL" id="EZH73906.1"/>
    </source>
</evidence>
<dbReference type="eggNOG" id="COG0641">
    <property type="taxonomic scope" value="Bacteria"/>
</dbReference>
<evidence type="ECO:0008006" key="3">
    <source>
        <dbReference type="Google" id="ProtNLM"/>
    </source>
</evidence>
<dbReference type="OrthoDB" id="1073749at2"/>
<keyword evidence="2" id="KW-1185">Reference proteome</keyword>
<reference evidence="1 2" key="1">
    <citation type="submission" date="2014-04" db="EMBL/GenBank/DDBJ databases">
        <title>Aquimarina sp. 22II-S11-z7 Genome Sequencing.</title>
        <authorList>
            <person name="Lai Q."/>
        </authorList>
    </citation>
    <scope>NUCLEOTIDE SEQUENCE [LARGE SCALE GENOMIC DNA]</scope>
    <source>
        <strain evidence="1 2">22II-S11-z7</strain>
    </source>
</reference>
<name>A0A023BV78_9FLAO</name>